<evidence type="ECO:0000313" key="3">
    <source>
        <dbReference type="Proteomes" id="UP000221734"/>
    </source>
</evidence>
<name>A0A2C9CEV9_KUEST</name>
<dbReference type="EMBL" id="LT934425">
    <property type="protein sequence ID" value="SOH04231.1"/>
    <property type="molecule type" value="Genomic_DNA"/>
</dbReference>
<dbReference type="PANTHER" id="PTHR12843:SF5">
    <property type="entry name" value="EEF1A LYSINE METHYLTRANSFERASE 2"/>
    <property type="match status" value="1"/>
</dbReference>
<dbReference type="InterPro" id="IPR041698">
    <property type="entry name" value="Methyltransf_25"/>
</dbReference>
<keyword evidence="3" id="KW-1185">Reference proteome</keyword>
<dbReference type="AlphaFoldDB" id="A0A2C9CEV9"/>
<evidence type="ECO:0000259" key="1">
    <source>
        <dbReference type="Pfam" id="PF13649"/>
    </source>
</evidence>
<dbReference type="CDD" id="cd02440">
    <property type="entry name" value="AdoMet_MTases"/>
    <property type="match status" value="1"/>
</dbReference>
<proteinExistence type="predicted"/>
<accession>A0A2C9CEV9</accession>
<sequence>MTKRKDHWERVYSDKSPFEVSWYQNEPSVSLRLIENCQLEKNEPVIDVGGGASVLVDRLLEKGYTRLAALDISSKALDFARNRLGNKAQYVEWFETDITEFSSRRQFSLWHDRAVFHFLTDPGDREKYVEILGKTLRPGGYCIIAAFAVGGPMKCSGLNVVQYNAEKISDAFGGQFELIGETGETHITPAKKEQLFSYFSLLRK</sequence>
<dbReference type="InterPro" id="IPR029063">
    <property type="entry name" value="SAM-dependent_MTases_sf"/>
</dbReference>
<dbReference type="Pfam" id="PF13649">
    <property type="entry name" value="Methyltransf_25"/>
    <property type="match status" value="1"/>
</dbReference>
<dbReference type="PANTHER" id="PTHR12843">
    <property type="entry name" value="PROTEIN-LYSINE N-METHYLTRANSFERASE METTL10"/>
    <property type="match status" value="1"/>
</dbReference>
<feature type="domain" description="Methyltransferase" evidence="1">
    <location>
        <begin position="45"/>
        <end position="140"/>
    </location>
</feature>
<evidence type="ECO:0000313" key="2">
    <source>
        <dbReference type="EMBL" id="SOH04231.1"/>
    </source>
</evidence>
<dbReference type="OrthoDB" id="5419754at2"/>
<dbReference type="KEGG" id="kst:KSMBR1_1732"/>
<dbReference type="Proteomes" id="UP000221734">
    <property type="component" value="Chromosome Kuenenia_stuttgartiensis_MBR1"/>
</dbReference>
<dbReference type="RefSeq" id="WP_099324957.1">
    <property type="nucleotide sequence ID" value="NZ_CP049055.1"/>
</dbReference>
<gene>
    <name evidence="2" type="ORF">KSMBR1_1732</name>
</gene>
<reference evidence="2" key="1">
    <citation type="submission" date="2017-10" db="EMBL/GenBank/DDBJ databases">
        <authorList>
            <person name="Banno H."/>
            <person name="Chua N.-H."/>
        </authorList>
    </citation>
    <scope>NUCLEOTIDE SEQUENCE [LARGE SCALE GENOMIC DNA]</scope>
    <source>
        <strain evidence="2">Kuenenia_mbr1_ru-nijmegen</strain>
    </source>
</reference>
<organism evidence="2 3">
    <name type="scientific">Kuenenia stuttgartiensis</name>
    <dbReference type="NCBI Taxonomy" id="174633"/>
    <lineage>
        <taxon>Bacteria</taxon>
        <taxon>Pseudomonadati</taxon>
        <taxon>Planctomycetota</taxon>
        <taxon>Candidatus Brocadiia</taxon>
        <taxon>Candidatus Brocadiales</taxon>
        <taxon>Candidatus Brocadiaceae</taxon>
        <taxon>Candidatus Kuenenia</taxon>
    </lineage>
</organism>
<protein>
    <recommendedName>
        <fullName evidence="1">Methyltransferase domain-containing protein</fullName>
    </recommendedName>
</protein>
<dbReference type="Gene3D" id="3.40.50.150">
    <property type="entry name" value="Vaccinia Virus protein VP39"/>
    <property type="match status" value="1"/>
</dbReference>
<dbReference type="SUPFAM" id="SSF53335">
    <property type="entry name" value="S-adenosyl-L-methionine-dependent methyltransferases"/>
    <property type="match status" value="1"/>
</dbReference>